<dbReference type="FunFam" id="2.60.40.10:FF:000032">
    <property type="entry name" value="palladin isoform X1"/>
    <property type="match status" value="1"/>
</dbReference>
<keyword evidence="4" id="KW-1133">Transmembrane helix</keyword>
<keyword evidence="4" id="KW-0812">Transmembrane</keyword>
<dbReference type="InterPro" id="IPR007110">
    <property type="entry name" value="Ig-like_dom"/>
</dbReference>
<dbReference type="PANTHER" id="PTHR46013:SF4">
    <property type="entry name" value="B-CELL RECEPTOR CD22-RELATED"/>
    <property type="match status" value="1"/>
</dbReference>
<dbReference type="SMART" id="SM00409">
    <property type="entry name" value="IG"/>
    <property type="match status" value="2"/>
</dbReference>
<keyword evidence="1" id="KW-1015">Disulfide bond</keyword>
<dbReference type="InterPro" id="IPR003599">
    <property type="entry name" value="Ig_sub"/>
</dbReference>
<evidence type="ECO:0000256" key="1">
    <source>
        <dbReference type="ARBA" id="ARBA00023157"/>
    </source>
</evidence>
<dbReference type="PROSITE" id="PS50835">
    <property type="entry name" value="IG_LIKE"/>
    <property type="match status" value="2"/>
</dbReference>
<dbReference type="Gene3D" id="2.60.40.10">
    <property type="entry name" value="Immunoglobulins"/>
    <property type="match status" value="3"/>
</dbReference>
<organism evidence="6 7">
    <name type="scientific">Pogonophryne albipinna</name>
    <dbReference type="NCBI Taxonomy" id="1090488"/>
    <lineage>
        <taxon>Eukaryota</taxon>
        <taxon>Metazoa</taxon>
        <taxon>Chordata</taxon>
        <taxon>Craniata</taxon>
        <taxon>Vertebrata</taxon>
        <taxon>Euteleostomi</taxon>
        <taxon>Actinopterygii</taxon>
        <taxon>Neopterygii</taxon>
        <taxon>Teleostei</taxon>
        <taxon>Neoteleostei</taxon>
        <taxon>Acanthomorphata</taxon>
        <taxon>Eupercaria</taxon>
        <taxon>Perciformes</taxon>
        <taxon>Notothenioidei</taxon>
        <taxon>Pogonophryne</taxon>
    </lineage>
</organism>
<accession>A0AAD6BK89</accession>
<feature type="domain" description="Ig-like" evidence="5">
    <location>
        <begin position="16"/>
        <end position="95"/>
    </location>
</feature>
<dbReference type="Proteomes" id="UP001219934">
    <property type="component" value="Unassembled WGS sequence"/>
</dbReference>
<evidence type="ECO:0000256" key="3">
    <source>
        <dbReference type="SAM" id="MobiDB-lite"/>
    </source>
</evidence>
<dbReference type="Pfam" id="PF13927">
    <property type="entry name" value="Ig_3"/>
    <property type="match status" value="2"/>
</dbReference>
<protein>
    <recommendedName>
        <fullName evidence="5">Ig-like domain-containing protein</fullName>
    </recommendedName>
</protein>
<sequence length="262" mass="28309">MSGNVFITVKYSPKLPSVSVSPSVEIEEGSSVTLTCSSDANPAANYTWYKTDQNAHLSSVNEGPRLVLSSINSSDSGQYYCTAENSLGRTSKNISIDVKYAPKLPSVSVSPSAEIEEGSSVTLTCSSDANPAANYTWYKENEDSPKASGQIFTITDFRAEHSGSYSCGAQNKLGRSNSTLHLSVGTGSSTMIVNIIRTTLGVLILILALPLCLWMRKKNTRTRSTTGAHEPEEIELDSDPEYENDSHTAAQTEDTEEQEDMV</sequence>
<dbReference type="InterPro" id="IPR036179">
    <property type="entry name" value="Ig-like_dom_sf"/>
</dbReference>
<proteinExistence type="predicted"/>
<feature type="compositionally biased region" description="Acidic residues" evidence="3">
    <location>
        <begin position="232"/>
        <end position="243"/>
    </location>
</feature>
<dbReference type="EMBL" id="JAPTMU010000004">
    <property type="protein sequence ID" value="KAJ4944325.1"/>
    <property type="molecule type" value="Genomic_DNA"/>
</dbReference>
<keyword evidence="7" id="KW-1185">Reference proteome</keyword>
<dbReference type="SUPFAM" id="SSF48726">
    <property type="entry name" value="Immunoglobulin"/>
    <property type="match status" value="2"/>
</dbReference>
<gene>
    <name evidence="6" type="ORF">JOQ06_012869</name>
</gene>
<feature type="transmembrane region" description="Helical" evidence="4">
    <location>
        <begin position="195"/>
        <end position="214"/>
    </location>
</feature>
<feature type="region of interest" description="Disordered" evidence="3">
    <location>
        <begin position="220"/>
        <end position="262"/>
    </location>
</feature>
<dbReference type="AlphaFoldDB" id="A0AAD6BK89"/>
<dbReference type="PANTHER" id="PTHR46013">
    <property type="entry name" value="VASCULAR CELL ADHESION MOLECULE 1"/>
    <property type="match status" value="1"/>
</dbReference>
<evidence type="ECO:0000256" key="2">
    <source>
        <dbReference type="ARBA" id="ARBA00023319"/>
    </source>
</evidence>
<dbReference type="InterPro" id="IPR013783">
    <property type="entry name" value="Ig-like_fold"/>
</dbReference>
<dbReference type="InterPro" id="IPR003598">
    <property type="entry name" value="Ig_sub2"/>
</dbReference>
<dbReference type="CDD" id="cd00096">
    <property type="entry name" value="Ig"/>
    <property type="match status" value="1"/>
</dbReference>
<feature type="domain" description="Ig-like" evidence="5">
    <location>
        <begin position="105"/>
        <end position="183"/>
    </location>
</feature>
<feature type="compositionally biased region" description="Acidic residues" evidence="3">
    <location>
        <begin position="253"/>
        <end position="262"/>
    </location>
</feature>
<evidence type="ECO:0000313" key="7">
    <source>
        <dbReference type="Proteomes" id="UP001219934"/>
    </source>
</evidence>
<comment type="caution">
    <text evidence="6">The sequence shown here is derived from an EMBL/GenBank/DDBJ whole genome shotgun (WGS) entry which is preliminary data.</text>
</comment>
<evidence type="ECO:0000259" key="5">
    <source>
        <dbReference type="PROSITE" id="PS50835"/>
    </source>
</evidence>
<keyword evidence="4" id="KW-0472">Membrane</keyword>
<keyword evidence="2" id="KW-0393">Immunoglobulin domain</keyword>
<evidence type="ECO:0000313" key="6">
    <source>
        <dbReference type="EMBL" id="KAJ4944325.1"/>
    </source>
</evidence>
<name>A0AAD6BK89_9TELE</name>
<reference evidence="6" key="1">
    <citation type="submission" date="2022-11" db="EMBL/GenBank/DDBJ databases">
        <title>Chromosome-level genome of Pogonophryne albipinna.</title>
        <authorList>
            <person name="Jo E."/>
        </authorList>
    </citation>
    <scope>NUCLEOTIDE SEQUENCE</scope>
    <source>
        <strain evidence="6">SGF0006</strain>
        <tissue evidence="6">Muscle</tissue>
    </source>
</reference>
<dbReference type="SMART" id="SM00408">
    <property type="entry name" value="IGc2"/>
    <property type="match status" value="2"/>
</dbReference>
<evidence type="ECO:0000256" key="4">
    <source>
        <dbReference type="SAM" id="Phobius"/>
    </source>
</evidence>